<accession>A0A1S1NW39</accession>
<dbReference type="RefSeq" id="WP_070978036.1">
    <property type="nucleotide sequence ID" value="NZ_CP043420.1"/>
</dbReference>
<dbReference type="AlphaFoldDB" id="A0A1S1NW39"/>
<dbReference type="KEGG" id="kuy:FY550_14705"/>
<protein>
    <submittedName>
        <fullName evidence="1">Uncharacterized protein</fullName>
    </submittedName>
</protein>
<dbReference type="Proteomes" id="UP000322553">
    <property type="component" value="Chromosome"/>
</dbReference>
<organism evidence="1 2">
    <name type="scientific">Kushneria phosphatilytica</name>
    <dbReference type="NCBI Taxonomy" id="657387"/>
    <lineage>
        <taxon>Bacteria</taxon>
        <taxon>Pseudomonadati</taxon>
        <taxon>Pseudomonadota</taxon>
        <taxon>Gammaproteobacteria</taxon>
        <taxon>Oceanospirillales</taxon>
        <taxon>Halomonadaceae</taxon>
        <taxon>Kushneria</taxon>
    </lineage>
</organism>
<name>A0A1S1NW39_9GAMM</name>
<sequence>MPDRKPVNPRHDPTHAAHEVILELARNGAFGSGGENVARNEGDGGALGKAITAAHRELLTYYRTLQSGAVR</sequence>
<reference evidence="1 2" key="1">
    <citation type="submission" date="2019-08" db="EMBL/GenBank/DDBJ databases">
        <title>Complete genome sequence of Kushneria sp. YCWA18, a halophilic phosphate-solubilizing bacterium isolated from Daqiao saltern in China.</title>
        <authorList>
            <person name="Du G.-X."/>
            <person name="Qu L.-Y."/>
        </authorList>
    </citation>
    <scope>NUCLEOTIDE SEQUENCE [LARGE SCALE GENOMIC DNA]</scope>
    <source>
        <strain evidence="1 2">YCWA18</strain>
    </source>
</reference>
<dbReference type="EMBL" id="CP043420">
    <property type="protein sequence ID" value="QEL12264.1"/>
    <property type="molecule type" value="Genomic_DNA"/>
</dbReference>
<dbReference type="OrthoDB" id="9947378at2"/>
<proteinExistence type="predicted"/>
<keyword evidence="2" id="KW-1185">Reference proteome</keyword>
<gene>
    <name evidence="1" type="ORF">FY550_14705</name>
</gene>
<evidence type="ECO:0000313" key="2">
    <source>
        <dbReference type="Proteomes" id="UP000322553"/>
    </source>
</evidence>
<evidence type="ECO:0000313" key="1">
    <source>
        <dbReference type="EMBL" id="QEL12264.1"/>
    </source>
</evidence>